<protein>
    <submittedName>
        <fullName evidence="10">Uncharacterized protein</fullName>
    </submittedName>
</protein>
<name>A0A1R3KW37_9ROSI</name>
<comment type="caution">
    <text evidence="10">The sequence shown here is derived from an EMBL/GenBank/DDBJ whole genome shotgun (WGS) entry which is preliminary data.</text>
</comment>
<dbReference type="InterPro" id="IPR029962">
    <property type="entry name" value="TBL"/>
</dbReference>
<dbReference type="InterPro" id="IPR026057">
    <property type="entry name" value="TBL_C"/>
</dbReference>
<proteinExistence type="inferred from homology"/>
<sequence>MKHHAVAELPSAGRTINALPKTSKFVLLIIFVTLVFFTVTPVLYPLLSYPIYLLQSSFSSKSSSSTYEIPQQQQKDHIHAYHQSQNVCDIFSGEWVRNPDPPYYTNMTCSALIHDHQFCMKYGRADTDFMKWKWKPYGCELPVFDPSQFLEIVKGKSLAFVADSVGRNQIQSLICLLSRVEYPIDVSCTPDDKFKRWKYKTYNFTIAYFWAPYLVKSKERDPSAQFTSLINLYLDEFDEKWTSQIDGFIYLIISSGHWFISRNRTVFYENHQIVGCHHCQLQNVTDLTKFYAYRKALRTAFKAINSLENFKGITFLRSFSPSHFENGLWSNGGTCNRTKPFRSNETVLGGDNLETYMIQMEELRAAEKEGRKRGKKYRVLDITQAMLLRPDAHPSKYGYWASKKVMFNDCLHWCLPGPIDTWNEILLQVLKIEGTR</sequence>
<evidence type="ECO:0000256" key="6">
    <source>
        <dbReference type="ARBA" id="ARBA00023136"/>
    </source>
</evidence>
<feature type="domain" description="Trichome birefringence-like N-terminal" evidence="9">
    <location>
        <begin position="87"/>
        <end position="140"/>
    </location>
</feature>
<dbReference type="Pfam" id="PF13839">
    <property type="entry name" value="PC-Esterase"/>
    <property type="match status" value="1"/>
</dbReference>
<dbReference type="GO" id="GO:0005794">
    <property type="term" value="C:Golgi apparatus"/>
    <property type="evidence" value="ECO:0007669"/>
    <property type="project" value="TreeGrafter"/>
</dbReference>
<accession>A0A1R3KW37</accession>
<dbReference type="EMBL" id="AWUE01010811">
    <property type="protein sequence ID" value="OMP11276.1"/>
    <property type="molecule type" value="Genomic_DNA"/>
</dbReference>
<comment type="subcellular location">
    <subcellularLocation>
        <location evidence="1">Membrane</location>
        <topology evidence="1">Single-pass membrane protein</topology>
    </subcellularLocation>
</comment>
<evidence type="ECO:0000256" key="3">
    <source>
        <dbReference type="ARBA" id="ARBA00022692"/>
    </source>
</evidence>
<comment type="similarity">
    <text evidence="2">Belongs to the PC-esterase family. TBL subfamily.</text>
</comment>
<evidence type="ECO:0000259" key="8">
    <source>
        <dbReference type="Pfam" id="PF13839"/>
    </source>
</evidence>
<evidence type="ECO:0000313" key="11">
    <source>
        <dbReference type="Proteomes" id="UP000187203"/>
    </source>
</evidence>
<keyword evidence="6 7" id="KW-0472">Membrane</keyword>
<dbReference type="OrthoDB" id="630188at2759"/>
<keyword evidence="4" id="KW-0735">Signal-anchor</keyword>
<feature type="transmembrane region" description="Helical" evidence="7">
    <location>
        <begin position="25"/>
        <end position="47"/>
    </location>
</feature>
<keyword evidence="3 7" id="KW-0812">Transmembrane</keyword>
<dbReference type="PANTHER" id="PTHR32285:SF48">
    <property type="entry name" value="PROTEIN TRICHOME BIREFRINGENCE-LIKE 19"/>
    <property type="match status" value="1"/>
</dbReference>
<dbReference type="InterPro" id="IPR025846">
    <property type="entry name" value="TBL_N"/>
</dbReference>
<evidence type="ECO:0000256" key="4">
    <source>
        <dbReference type="ARBA" id="ARBA00022968"/>
    </source>
</evidence>
<keyword evidence="11" id="KW-1185">Reference proteome</keyword>
<keyword evidence="5 7" id="KW-1133">Transmembrane helix</keyword>
<feature type="domain" description="Trichome birefringence-like C-terminal" evidence="8">
    <location>
        <begin position="141"/>
        <end position="428"/>
    </location>
</feature>
<evidence type="ECO:0000256" key="1">
    <source>
        <dbReference type="ARBA" id="ARBA00004167"/>
    </source>
</evidence>
<evidence type="ECO:0000256" key="7">
    <source>
        <dbReference type="SAM" id="Phobius"/>
    </source>
</evidence>
<evidence type="ECO:0000259" key="9">
    <source>
        <dbReference type="Pfam" id="PF14416"/>
    </source>
</evidence>
<gene>
    <name evidence="10" type="ORF">COLO4_03923</name>
</gene>
<dbReference type="GO" id="GO:0016413">
    <property type="term" value="F:O-acetyltransferase activity"/>
    <property type="evidence" value="ECO:0007669"/>
    <property type="project" value="InterPro"/>
</dbReference>
<dbReference type="Proteomes" id="UP000187203">
    <property type="component" value="Unassembled WGS sequence"/>
</dbReference>
<dbReference type="PANTHER" id="PTHR32285">
    <property type="entry name" value="PROTEIN TRICHOME BIREFRINGENCE-LIKE 9-RELATED"/>
    <property type="match status" value="1"/>
</dbReference>
<reference evidence="11" key="1">
    <citation type="submission" date="2013-09" db="EMBL/GenBank/DDBJ databases">
        <title>Corchorus olitorius genome sequencing.</title>
        <authorList>
            <person name="Alam M."/>
            <person name="Haque M.S."/>
            <person name="Islam M.S."/>
            <person name="Emdad E.M."/>
            <person name="Islam M.M."/>
            <person name="Ahmed B."/>
            <person name="Halim A."/>
            <person name="Hossen Q.M.M."/>
            <person name="Hossain M.Z."/>
            <person name="Ahmed R."/>
            <person name="Khan M.M."/>
            <person name="Islam R."/>
            <person name="Rashid M.M."/>
            <person name="Khan S.A."/>
            <person name="Rahman M.S."/>
            <person name="Alam M."/>
            <person name="Yahiya A.S."/>
            <person name="Khan M.S."/>
            <person name="Azam M.S."/>
            <person name="Haque T."/>
            <person name="Lashkar M.Z.H."/>
            <person name="Akhand A.I."/>
            <person name="Morshed G."/>
            <person name="Roy S."/>
            <person name="Uddin K.S."/>
            <person name="Rabeya T."/>
            <person name="Hossain A.S."/>
            <person name="Chowdhury A."/>
            <person name="Snigdha A.R."/>
            <person name="Mortoza M.S."/>
            <person name="Matin S.A."/>
            <person name="Hoque S.M.E."/>
            <person name="Islam M.K."/>
            <person name="Roy D.K."/>
            <person name="Haider R."/>
            <person name="Moosa M.M."/>
            <person name="Elias S.M."/>
            <person name="Hasan A.M."/>
            <person name="Jahan S."/>
            <person name="Shafiuddin M."/>
            <person name="Mahmood N."/>
            <person name="Shommy N.S."/>
        </authorList>
    </citation>
    <scope>NUCLEOTIDE SEQUENCE [LARGE SCALE GENOMIC DNA]</scope>
    <source>
        <strain evidence="11">cv. O-4</strain>
    </source>
</reference>
<evidence type="ECO:0000256" key="2">
    <source>
        <dbReference type="ARBA" id="ARBA00007727"/>
    </source>
</evidence>
<dbReference type="Pfam" id="PF14416">
    <property type="entry name" value="PMR5N"/>
    <property type="match status" value="1"/>
</dbReference>
<organism evidence="10 11">
    <name type="scientific">Corchorus olitorius</name>
    <dbReference type="NCBI Taxonomy" id="93759"/>
    <lineage>
        <taxon>Eukaryota</taxon>
        <taxon>Viridiplantae</taxon>
        <taxon>Streptophyta</taxon>
        <taxon>Embryophyta</taxon>
        <taxon>Tracheophyta</taxon>
        <taxon>Spermatophyta</taxon>
        <taxon>Magnoliopsida</taxon>
        <taxon>eudicotyledons</taxon>
        <taxon>Gunneridae</taxon>
        <taxon>Pentapetalae</taxon>
        <taxon>rosids</taxon>
        <taxon>malvids</taxon>
        <taxon>Malvales</taxon>
        <taxon>Malvaceae</taxon>
        <taxon>Grewioideae</taxon>
        <taxon>Apeibeae</taxon>
        <taxon>Corchorus</taxon>
    </lineage>
</organism>
<evidence type="ECO:0000256" key="5">
    <source>
        <dbReference type="ARBA" id="ARBA00022989"/>
    </source>
</evidence>
<dbReference type="AlphaFoldDB" id="A0A1R3KW37"/>
<dbReference type="GO" id="GO:0016020">
    <property type="term" value="C:membrane"/>
    <property type="evidence" value="ECO:0007669"/>
    <property type="project" value="UniProtKB-SubCell"/>
</dbReference>
<evidence type="ECO:0000313" key="10">
    <source>
        <dbReference type="EMBL" id="OMP11276.1"/>
    </source>
</evidence>